<reference evidence="1 2" key="1">
    <citation type="submission" date="2021-06" db="EMBL/GenBank/DDBJ databases">
        <title>Caerostris darwini draft genome.</title>
        <authorList>
            <person name="Kono N."/>
            <person name="Arakawa K."/>
        </authorList>
    </citation>
    <scope>NUCLEOTIDE SEQUENCE [LARGE SCALE GENOMIC DNA]</scope>
</reference>
<dbReference type="EMBL" id="BPLQ01006433">
    <property type="protein sequence ID" value="GIY22360.1"/>
    <property type="molecule type" value="Genomic_DNA"/>
</dbReference>
<name>A0AAV4RLL2_9ARAC</name>
<dbReference type="Proteomes" id="UP001054837">
    <property type="component" value="Unassembled WGS sequence"/>
</dbReference>
<comment type="caution">
    <text evidence="1">The sequence shown here is derived from an EMBL/GenBank/DDBJ whole genome shotgun (WGS) entry which is preliminary data.</text>
</comment>
<proteinExistence type="predicted"/>
<evidence type="ECO:0000313" key="1">
    <source>
        <dbReference type="EMBL" id="GIY22360.1"/>
    </source>
</evidence>
<accession>A0AAV4RLL2</accession>
<dbReference type="AlphaFoldDB" id="A0AAV4RLL2"/>
<keyword evidence="2" id="KW-1185">Reference proteome</keyword>
<protein>
    <submittedName>
        <fullName evidence="1">Uncharacterized protein</fullName>
    </submittedName>
</protein>
<sequence>MTNLLVSVGRIRPHNKYSHLATIARQVMRLLRNLTEVKTVQVSFSTNDMELSRGGPRLWYSNYELRGGFAEWAEIRNYAFRKQGRRGLE</sequence>
<organism evidence="1 2">
    <name type="scientific">Caerostris darwini</name>
    <dbReference type="NCBI Taxonomy" id="1538125"/>
    <lineage>
        <taxon>Eukaryota</taxon>
        <taxon>Metazoa</taxon>
        <taxon>Ecdysozoa</taxon>
        <taxon>Arthropoda</taxon>
        <taxon>Chelicerata</taxon>
        <taxon>Arachnida</taxon>
        <taxon>Araneae</taxon>
        <taxon>Araneomorphae</taxon>
        <taxon>Entelegynae</taxon>
        <taxon>Araneoidea</taxon>
        <taxon>Araneidae</taxon>
        <taxon>Caerostris</taxon>
    </lineage>
</organism>
<evidence type="ECO:0000313" key="2">
    <source>
        <dbReference type="Proteomes" id="UP001054837"/>
    </source>
</evidence>
<gene>
    <name evidence="1" type="ORF">CDAR_593861</name>
</gene>